<evidence type="ECO:0000313" key="1">
    <source>
        <dbReference type="EMBL" id="TYP71606.1"/>
    </source>
</evidence>
<dbReference type="Proteomes" id="UP000324376">
    <property type="component" value="Unassembled WGS sequence"/>
</dbReference>
<name>A0A5S5BZG7_9FLAO</name>
<keyword evidence="2" id="KW-1185">Reference proteome</keyword>
<dbReference type="OrthoDB" id="1121874at2"/>
<organism evidence="1 2">
    <name type="scientific">Aquimarina intermedia</name>
    <dbReference type="NCBI Taxonomy" id="350814"/>
    <lineage>
        <taxon>Bacteria</taxon>
        <taxon>Pseudomonadati</taxon>
        <taxon>Bacteroidota</taxon>
        <taxon>Flavobacteriia</taxon>
        <taxon>Flavobacteriales</taxon>
        <taxon>Flavobacteriaceae</taxon>
        <taxon>Aquimarina</taxon>
    </lineage>
</organism>
<reference evidence="1 2" key="1">
    <citation type="submission" date="2019-07" db="EMBL/GenBank/DDBJ databases">
        <title>Genomic Encyclopedia of Archaeal and Bacterial Type Strains, Phase II (KMG-II): from individual species to whole genera.</title>
        <authorList>
            <person name="Goeker M."/>
        </authorList>
    </citation>
    <scope>NUCLEOTIDE SEQUENCE [LARGE SCALE GENOMIC DNA]</scope>
    <source>
        <strain evidence="1 2">DSM 17527</strain>
    </source>
</reference>
<dbReference type="RefSeq" id="WP_148783209.1">
    <property type="nucleotide sequence ID" value="NZ_VNHU01000008.1"/>
</dbReference>
<evidence type="ECO:0000313" key="2">
    <source>
        <dbReference type="Proteomes" id="UP000324376"/>
    </source>
</evidence>
<protein>
    <submittedName>
        <fullName evidence="1">Uncharacterized protein</fullName>
    </submittedName>
</protein>
<dbReference type="EMBL" id="VNHU01000008">
    <property type="protein sequence ID" value="TYP71606.1"/>
    <property type="molecule type" value="Genomic_DNA"/>
</dbReference>
<comment type="caution">
    <text evidence="1">The sequence shown here is derived from an EMBL/GenBank/DDBJ whole genome shotgun (WGS) entry which is preliminary data.</text>
</comment>
<accession>A0A5S5BZG7</accession>
<gene>
    <name evidence="1" type="ORF">BD809_10816</name>
</gene>
<proteinExistence type="predicted"/>
<sequence>MSNWFGDSLQTIEGEQSITYAIKNYLELLKWDAVFDPNYEILEIEQKGDVVIAKISKMTKESCFFTKNHL</sequence>
<dbReference type="AlphaFoldDB" id="A0A5S5BZG7"/>